<evidence type="ECO:0000313" key="9">
    <source>
        <dbReference type="EMBL" id="MBC5715807.1"/>
    </source>
</evidence>
<feature type="transmembrane region" description="Helical" evidence="7">
    <location>
        <begin position="46"/>
        <end position="66"/>
    </location>
</feature>
<dbReference type="GO" id="GO:0022857">
    <property type="term" value="F:transmembrane transporter activity"/>
    <property type="evidence" value="ECO:0007669"/>
    <property type="project" value="InterPro"/>
</dbReference>
<feature type="transmembrane region" description="Helical" evidence="7">
    <location>
        <begin position="367"/>
        <end position="387"/>
    </location>
</feature>
<evidence type="ECO:0000256" key="6">
    <source>
        <dbReference type="ARBA" id="ARBA00023136"/>
    </source>
</evidence>
<keyword evidence="3" id="KW-1003">Cell membrane</keyword>
<evidence type="ECO:0000256" key="7">
    <source>
        <dbReference type="SAM" id="Phobius"/>
    </source>
</evidence>
<dbReference type="Proteomes" id="UP000602260">
    <property type="component" value="Unassembled WGS sequence"/>
</dbReference>
<evidence type="ECO:0000313" key="10">
    <source>
        <dbReference type="Proteomes" id="UP000602260"/>
    </source>
</evidence>
<feature type="transmembrane region" description="Helical" evidence="7">
    <location>
        <begin position="78"/>
        <end position="95"/>
    </location>
</feature>
<feature type="transmembrane region" description="Helical" evidence="7">
    <location>
        <begin position="138"/>
        <end position="159"/>
    </location>
</feature>
<gene>
    <name evidence="9" type="ORF">H8S55_00425</name>
</gene>
<comment type="caution">
    <text evidence="9">The sequence shown here is derived from an EMBL/GenBank/DDBJ whole genome shotgun (WGS) entry which is preliminary data.</text>
</comment>
<dbReference type="PANTHER" id="PTHR43414:SF1">
    <property type="entry name" value="PEPTIDE PERMEASE"/>
    <property type="match status" value="1"/>
</dbReference>
<accession>A0A8J6J290</accession>
<comment type="subcellular location">
    <subcellularLocation>
        <location evidence="1">Cell membrane</location>
        <topology evidence="1">Multi-pass membrane protein</topology>
    </subcellularLocation>
</comment>
<keyword evidence="4 7" id="KW-0812">Transmembrane</keyword>
<evidence type="ECO:0000259" key="8">
    <source>
        <dbReference type="PROSITE" id="PS50850"/>
    </source>
</evidence>
<evidence type="ECO:0000256" key="2">
    <source>
        <dbReference type="ARBA" id="ARBA00022448"/>
    </source>
</evidence>
<feature type="domain" description="Major facilitator superfamily (MFS) profile" evidence="8">
    <location>
        <begin position="12"/>
        <end position="391"/>
    </location>
</feature>
<dbReference type="SUPFAM" id="SSF103473">
    <property type="entry name" value="MFS general substrate transporter"/>
    <property type="match status" value="1"/>
</dbReference>
<dbReference type="EMBL" id="JACOPN010000001">
    <property type="protein sequence ID" value="MBC5715807.1"/>
    <property type="molecule type" value="Genomic_DNA"/>
</dbReference>
<feature type="transmembrane region" description="Helical" evidence="7">
    <location>
        <begin position="165"/>
        <end position="185"/>
    </location>
</feature>
<protein>
    <submittedName>
        <fullName evidence="9">MFS transporter</fullName>
    </submittedName>
</protein>
<keyword evidence="5 7" id="KW-1133">Transmembrane helix</keyword>
<feature type="transmembrane region" description="Helical" evidence="7">
    <location>
        <begin position="301"/>
        <end position="321"/>
    </location>
</feature>
<dbReference type="Pfam" id="PF07690">
    <property type="entry name" value="MFS_1"/>
    <property type="match status" value="1"/>
</dbReference>
<feature type="transmembrane region" description="Helical" evidence="7">
    <location>
        <begin position="211"/>
        <end position="230"/>
    </location>
</feature>
<dbReference type="AlphaFoldDB" id="A0A8J6J290"/>
<dbReference type="InterPro" id="IPR020846">
    <property type="entry name" value="MFS_dom"/>
</dbReference>
<keyword evidence="10" id="KW-1185">Reference proteome</keyword>
<evidence type="ECO:0000256" key="5">
    <source>
        <dbReference type="ARBA" id="ARBA00022989"/>
    </source>
</evidence>
<dbReference type="InterPro" id="IPR011701">
    <property type="entry name" value="MFS"/>
</dbReference>
<proteinExistence type="predicted"/>
<reference evidence="9" key="1">
    <citation type="submission" date="2020-08" db="EMBL/GenBank/DDBJ databases">
        <title>Genome public.</title>
        <authorList>
            <person name="Liu C."/>
            <person name="Sun Q."/>
        </authorList>
    </citation>
    <scope>NUCLEOTIDE SEQUENCE</scope>
    <source>
        <strain evidence="9">BX5</strain>
    </source>
</reference>
<dbReference type="Gene3D" id="1.20.1250.20">
    <property type="entry name" value="MFS general substrate transporter like domains"/>
    <property type="match status" value="2"/>
</dbReference>
<dbReference type="PROSITE" id="PS50850">
    <property type="entry name" value="MFS"/>
    <property type="match status" value="1"/>
</dbReference>
<feature type="transmembrane region" description="Helical" evidence="7">
    <location>
        <begin position="250"/>
        <end position="272"/>
    </location>
</feature>
<organism evidence="9 10">
    <name type="scientific">Flintibacter faecis</name>
    <dbReference type="NCBI Taxonomy" id="2763047"/>
    <lineage>
        <taxon>Bacteria</taxon>
        <taxon>Bacillati</taxon>
        <taxon>Bacillota</taxon>
        <taxon>Clostridia</taxon>
        <taxon>Eubacteriales</taxon>
        <taxon>Flintibacter</taxon>
    </lineage>
</organism>
<sequence>MHSFFARHRKATIFRVMLLFSLFTVFSNCINPITPALFLELGFPDYMFGVGYAAMAGACFLLSPVWGKLCEKYGYTNILGGSFIGYALVQVVFSISTSQSVVILCRFMGGAAYSAGAVASLAYLIAVAPSGQNHRLMLYYSATTTVGCAAGYAIGGFIGTVSIQLMFRIQILVLLILGAVLFSILKDPEVSIKVQESVSKQSGQKRRRMKLFDPLFFLTVFLSNFAASGYDNAYNYYVKEALNFPNYYNGLIRAGIGLITLVMTVTIGTWIAKKFDLRLSLIPVLLLCGTITYGVCLLRSPAAFVIGNFLYYAVNALYLPFQQGILSDSGGPEDSGHLAGQFNSFQFGGKVFGALCAGFIYSLGNKLPFIISSAIFFLSVAFALADFGQQRHRARHRVPL</sequence>
<dbReference type="PANTHER" id="PTHR43414">
    <property type="entry name" value="MULTIDRUG RESISTANCE PROTEIN MDTG"/>
    <property type="match status" value="1"/>
</dbReference>
<feature type="transmembrane region" description="Helical" evidence="7">
    <location>
        <begin position="279"/>
        <end position="295"/>
    </location>
</feature>
<evidence type="ECO:0000256" key="4">
    <source>
        <dbReference type="ARBA" id="ARBA00022692"/>
    </source>
</evidence>
<keyword evidence="2" id="KW-0813">Transport</keyword>
<dbReference type="RefSeq" id="WP_186877352.1">
    <property type="nucleotide sequence ID" value="NZ_JACOPN010000001.1"/>
</dbReference>
<evidence type="ECO:0000256" key="3">
    <source>
        <dbReference type="ARBA" id="ARBA00022475"/>
    </source>
</evidence>
<feature type="transmembrane region" description="Helical" evidence="7">
    <location>
        <begin position="342"/>
        <end position="361"/>
    </location>
</feature>
<feature type="transmembrane region" description="Helical" evidence="7">
    <location>
        <begin position="12"/>
        <end position="34"/>
    </location>
</feature>
<keyword evidence="6 7" id="KW-0472">Membrane</keyword>
<dbReference type="GO" id="GO:0005886">
    <property type="term" value="C:plasma membrane"/>
    <property type="evidence" value="ECO:0007669"/>
    <property type="project" value="UniProtKB-SubCell"/>
</dbReference>
<name>A0A8J6J290_9FIRM</name>
<dbReference type="InterPro" id="IPR036259">
    <property type="entry name" value="MFS_trans_sf"/>
</dbReference>
<evidence type="ECO:0000256" key="1">
    <source>
        <dbReference type="ARBA" id="ARBA00004651"/>
    </source>
</evidence>
<feature type="transmembrane region" description="Helical" evidence="7">
    <location>
        <begin position="101"/>
        <end position="126"/>
    </location>
</feature>